<organism evidence="1 2">
    <name type="scientific">Megalurothrips usitatus</name>
    <name type="common">bean blossom thrips</name>
    <dbReference type="NCBI Taxonomy" id="439358"/>
    <lineage>
        <taxon>Eukaryota</taxon>
        <taxon>Metazoa</taxon>
        <taxon>Ecdysozoa</taxon>
        <taxon>Arthropoda</taxon>
        <taxon>Hexapoda</taxon>
        <taxon>Insecta</taxon>
        <taxon>Pterygota</taxon>
        <taxon>Neoptera</taxon>
        <taxon>Paraneoptera</taxon>
        <taxon>Thysanoptera</taxon>
        <taxon>Terebrantia</taxon>
        <taxon>Thripoidea</taxon>
        <taxon>Thripidae</taxon>
        <taxon>Megalurothrips</taxon>
    </lineage>
</organism>
<gene>
    <name evidence="1" type="ORF">ONE63_001644</name>
</gene>
<dbReference type="EMBL" id="JAPTSV010000011">
    <property type="protein sequence ID" value="KAJ1522454.1"/>
    <property type="molecule type" value="Genomic_DNA"/>
</dbReference>
<evidence type="ECO:0000313" key="1">
    <source>
        <dbReference type="EMBL" id="KAJ1522454.1"/>
    </source>
</evidence>
<keyword evidence="2" id="KW-1185">Reference proteome</keyword>
<proteinExistence type="predicted"/>
<sequence length="75" mass="8546">MVPLARMDRICVLFLDISVWQGEVLLLPLKQKSARLISKCKTNSDLTAIQSGGLFSLCKVLCLPSLSWWFCYCFF</sequence>
<dbReference type="Proteomes" id="UP001075354">
    <property type="component" value="Chromosome 11"/>
</dbReference>
<dbReference type="AlphaFoldDB" id="A0AAV7X9X0"/>
<reference evidence="1" key="1">
    <citation type="submission" date="2022-12" db="EMBL/GenBank/DDBJ databases">
        <title>Chromosome-level genome assembly of the bean flower thrips Megalurothrips usitatus.</title>
        <authorList>
            <person name="Ma L."/>
            <person name="Liu Q."/>
            <person name="Li H."/>
            <person name="Cai W."/>
        </authorList>
    </citation>
    <scope>NUCLEOTIDE SEQUENCE</scope>
    <source>
        <strain evidence="1">Cailab_2022a</strain>
    </source>
</reference>
<evidence type="ECO:0000313" key="2">
    <source>
        <dbReference type="Proteomes" id="UP001075354"/>
    </source>
</evidence>
<accession>A0AAV7X9X0</accession>
<comment type="caution">
    <text evidence="1">The sequence shown here is derived from an EMBL/GenBank/DDBJ whole genome shotgun (WGS) entry which is preliminary data.</text>
</comment>
<name>A0AAV7X9X0_9NEOP</name>
<protein>
    <submittedName>
        <fullName evidence="1">Uncharacterized protein</fullName>
    </submittedName>
</protein>